<proteinExistence type="predicted"/>
<evidence type="ECO:0000259" key="1">
    <source>
        <dbReference type="PROSITE" id="PS51186"/>
    </source>
</evidence>
<dbReference type="Gene3D" id="3.40.630.30">
    <property type="match status" value="1"/>
</dbReference>
<dbReference type="InterPro" id="IPR016181">
    <property type="entry name" value="Acyl_CoA_acyltransferase"/>
</dbReference>
<reference evidence="2 3" key="1">
    <citation type="journal article" date="2023" name="Microbiol. Spectr.">
        <title>Symbiosis of Carpenter Bees with Uncharacterized Lactic Acid Bacteria Showing NAD Auxotrophy.</title>
        <authorList>
            <person name="Kawasaki S."/>
            <person name="Ozawa K."/>
            <person name="Mori T."/>
            <person name="Yamamoto A."/>
            <person name="Ito M."/>
            <person name="Ohkuma M."/>
            <person name="Sakamoto M."/>
            <person name="Matsutani M."/>
        </authorList>
    </citation>
    <scope>NUCLEOTIDE SEQUENCE [LARGE SCALE GENOMIC DNA]</scope>
    <source>
        <strain evidence="2 3">Kim32-2</strain>
    </source>
</reference>
<protein>
    <submittedName>
        <fullName evidence="2">Acetyltransferase</fullName>
    </submittedName>
</protein>
<accession>A0ABM8BFD1</accession>
<dbReference type="PROSITE" id="PS51186">
    <property type="entry name" value="GNAT"/>
    <property type="match status" value="1"/>
</dbReference>
<dbReference type="PANTHER" id="PTHR13538:SF4">
    <property type="entry name" value="N-ALPHA-ACETYLTRANSFERASE 80"/>
    <property type="match status" value="1"/>
</dbReference>
<feature type="domain" description="N-acetyltransferase" evidence="1">
    <location>
        <begin position="11"/>
        <end position="151"/>
    </location>
</feature>
<dbReference type="CDD" id="cd04301">
    <property type="entry name" value="NAT_SF"/>
    <property type="match status" value="1"/>
</dbReference>
<keyword evidence="3" id="KW-1185">Reference proteome</keyword>
<evidence type="ECO:0000313" key="3">
    <source>
        <dbReference type="Proteomes" id="UP001321741"/>
    </source>
</evidence>
<dbReference type="Pfam" id="PF13673">
    <property type="entry name" value="Acetyltransf_10"/>
    <property type="match status" value="1"/>
</dbReference>
<sequence>MQKAPTNFTFKKISEMSGREVFCLARLRVDTFVCEQKITDPELDDQDLEAIQIFALNQAQTKALAVCRVFQEDGKWMLGRVAVARAARGQGLGRKMMEQVHEYLKQHGVERLYCHAQLQAKPFYDFLGYKTTGANFFEAGVEHVMMYKDLKDKKARE</sequence>
<dbReference type="InterPro" id="IPR039840">
    <property type="entry name" value="NAA80"/>
</dbReference>
<dbReference type="InterPro" id="IPR000182">
    <property type="entry name" value="GNAT_dom"/>
</dbReference>
<evidence type="ECO:0000313" key="2">
    <source>
        <dbReference type="EMBL" id="BDR59914.1"/>
    </source>
</evidence>
<organism evidence="2 3">
    <name type="scientific">Lactobacillus xylocopicola</name>
    <dbReference type="NCBI Taxonomy" id="2976676"/>
    <lineage>
        <taxon>Bacteria</taxon>
        <taxon>Bacillati</taxon>
        <taxon>Bacillota</taxon>
        <taxon>Bacilli</taxon>
        <taxon>Lactobacillales</taxon>
        <taxon>Lactobacillaceae</taxon>
        <taxon>Lactobacillus</taxon>
    </lineage>
</organism>
<gene>
    <name evidence="2" type="ORF">KIM322_01750</name>
</gene>
<dbReference type="EMBL" id="AP026803">
    <property type="protein sequence ID" value="BDR59914.1"/>
    <property type="molecule type" value="Genomic_DNA"/>
</dbReference>
<dbReference type="RefSeq" id="WP_317637638.1">
    <property type="nucleotide sequence ID" value="NZ_AP026803.1"/>
</dbReference>
<name>A0ABM8BFD1_9LACO</name>
<dbReference type="PANTHER" id="PTHR13538">
    <property type="entry name" value="N-ACETYLTRANSFERASE 6"/>
    <property type="match status" value="1"/>
</dbReference>
<dbReference type="SUPFAM" id="SSF55729">
    <property type="entry name" value="Acyl-CoA N-acyltransferases (Nat)"/>
    <property type="match status" value="1"/>
</dbReference>
<dbReference type="Proteomes" id="UP001321741">
    <property type="component" value="Chromosome"/>
</dbReference>